<dbReference type="Proteomes" id="UP001363151">
    <property type="component" value="Unassembled WGS sequence"/>
</dbReference>
<accession>A0ABR1FQK9</accession>
<protein>
    <submittedName>
        <fullName evidence="2">Spectrin binding protein</fullName>
    </submittedName>
</protein>
<sequence>MRDGQESADSSDDDDDDDDDTRVAALLAGVRAAGGWLPYVAAPRNELVEFRRQLPSLQRGPSSVPAKVERLFTDLGVPDEVFRHVLAFWRSARNY</sequence>
<keyword evidence="3" id="KW-1185">Reference proteome</keyword>
<reference evidence="2 3" key="1">
    <citation type="submission" date="2024-03" db="EMBL/GenBank/DDBJ databases">
        <title>Aureococcus anophagefferens CCMP1851 and Kratosvirus quantuckense: Draft genome of a second virus-susceptible host strain in the model system.</title>
        <authorList>
            <person name="Chase E."/>
            <person name="Truchon A.R."/>
            <person name="Schepens W."/>
            <person name="Wilhelm S.W."/>
        </authorList>
    </citation>
    <scope>NUCLEOTIDE SEQUENCE [LARGE SCALE GENOMIC DNA]</scope>
    <source>
        <strain evidence="2 3">CCMP1851</strain>
    </source>
</reference>
<feature type="region of interest" description="Disordered" evidence="1">
    <location>
        <begin position="1"/>
        <end position="20"/>
    </location>
</feature>
<organism evidence="2 3">
    <name type="scientific">Aureococcus anophagefferens</name>
    <name type="common">Harmful bloom alga</name>
    <dbReference type="NCBI Taxonomy" id="44056"/>
    <lineage>
        <taxon>Eukaryota</taxon>
        <taxon>Sar</taxon>
        <taxon>Stramenopiles</taxon>
        <taxon>Ochrophyta</taxon>
        <taxon>Pelagophyceae</taxon>
        <taxon>Pelagomonadales</taxon>
        <taxon>Pelagomonadaceae</taxon>
        <taxon>Aureococcus</taxon>
    </lineage>
</organism>
<comment type="caution">
    <text evidence="2">The sequence shown here is derived from an EMBL/GenBank/DDBJ whole genome shotgun (WGS) entry which is preliminary data.</text>
</comment>
<feature type="compositionally biased region" description="Acidic residues" evidence="1">
    <location>
        <begin position="9"/>
        <end position="20"/>
    </location>
</feature>
<evidence type="ECO:0000256" key="1">
    <source>
        <dbReference type="SAM" id="MobiDB-lite"/>
    </source>
</evidence>
<gene>
    <name evidence="2" type="ORF">SO694_00064116</name>
</gene>
<evidence type="ECO:0000313" key="2">
    <source>
        <dbReference type="EMBL" id="KAK7235848.1"/>
    </source>
</evidence>
<evidence type="ECO:0000313" key="3">
    <source>
        <dbReference type="Proteomes" id="UP001363151"/>
    </source>
</evidence>
<dbReference type="EMBL" id="JBBJCI010000289">
    <property type="protein sequence ID" value="KAK7235848.1"/>
    <property type="molecule type" value="Genomic_DNA"/>
</dbReference>
<name>A0ABR1FQK9_AURAN</name>
<proteinExistence type="predicted"/>